<evidence type="ECO:0000256" key="1">
    <source>
        <dbReference type="ARBA" id="ARBA00023002"/>
    </source>
</evidence>
<dbReference type="VEuPathDB" id="ToxoDB:cyc_05479"/>
<reference evidence="4 5" key="1">
    <citation type="journal article" date="2016" name="BMC Genomics">
        <title>Comparative genomics reveals Cyclospora cayetanensis possesses coccidia-like metabolism and invasion components but unique surface antigens.</title>
        <authorList>
            <person name="Liu S."/>
            <person name="Wang L."/>
            <person name="Zheng H."/>
            <person name="Xu Z."/>
            <person name="Roellig D.M."/>
            <person name="Li N."/>
            <person name="Frace M.A."/>
            <person name="Tang K."/>
            <person name="Arrowood M.J."/>
            <person name="Moss D.M."/>
            <person name="Zhang L."/>
            <person name="Feng Y."/>
            <person name="Xiao L."/>
        </authorList>
    </citation>
    <scope>NUCLEOTIDE SEQUENCE [LARGE SCALE GENOMIC DNA]</scope>
    <source>
        <strain evidence="4 5">CHN_HEN01</strain>
    </source>
</reference>
<dbReference type="InterPro" id="IPR023210">
    <property type="entry name" value="NADP_OxRdtase_dom"/>
</dbReference>
<evidence type="ECO:0000313" key="5">
    <source>
        <dbReference type="Proteomes" id="UP000095192"/>
    </source>
</evidence>
<dbReference type="InterPro" id="IPR050523">
    <property type="entry name" value="AKR_Detox_Biosynth"/>
</dbReference>
<feature type="compositionally biased region" description="Pro residues" evidence="2">
    <location>
        <begin position="525"/>
        <end position="534"/>
    </location>
</feature>
<dbReference type="PANTHER" id="PTHR43364">
    <property type="entry name" value="NADH-SPECIFIC METHYLGLYOXAL REDUCTASE-RELATED"/>
    <property type="match status" value="1"/>
</dbReference>
<feature type="compositionally biased region" description="Low complexity" evidence="2">
    <location>
        <begin position="463"/>
        <end position="472"/>
    </location>
</feature>
<dbReference type="Pfam" id="PF00248">
    <property type="entry name" value="Aldo_ket_red"/>
    <property type="match status" value="1"/>
</dbReference>
<dbReference type="InterPro" id="IPR036812">
    <property type="entry name" value="NAD(P)_OxRdtase_dom_sf"/>
</dbReference>
<evidence type="ECO:0000256" key="2">
    <source>
        <dbReference type="SAM" id="MobiDB-lite"/>
    </source>
</evidence>
<keyword evidence="5" id="KW-1185">Reference proteome</keyword>
<feature type="compositionally biased region" description="Acidic residues" evidence="2">
    <location>
        <begin position="38"/>
        <end position="48"/>
    </location>
</feature>
<dbReference type="InParanoid" id="A0A1D3D4B1"/>
<proteinExistence type="predicted"/>
<dbReference type="AlphaFoldDB" id="A0A1D3D4B1"/>
<name>A0A1D3D4B1_9EIME</name>
<feature type="domain" description="NADP-dependent oxidoreductase" evidence="3">
    <location>
        <begin position="600"/>
        <end position="785"/>
    </location>
</feature>
<feature type="region of interest" description="Disordered" evidence="2">
    <location>
        <begin position="454"/>
        <end position="541"/>
    </location>
</feature>
<feature type="region of interest" description="Disordered" evidence="2">
    <location>
        <begin position="1"/>
        <end position="48"/>
    </location>
</feature>
<dbReference type="Proteomes" id="UP000095192">
    <property type="component" value="Unassembled WGS sequence"/>
</dbReference>
<dbReference type="Gene3D" id="3.20.20.100">
    <property type="entry name" value="NADP-dependent oxidoreductase domain"/>
    <property type="match status" value="1"/>
</dbReference>
<accession>A0A1D3D4B1</accession>
<feature type="compositionally biased region" description="Polar residues" evidence="2">
    <location>
        <begin position="482"/>
        <end position="496"/>
    </location>
</feature>
<evidence type="ECO:0000313" key="4">
    <source>
        <dbReference type="EMBL" id="OEH78264.1"/>
    </source>
</evidence>
<gene>
    <name evidence="4" type="ORF">cyc_05479</name>
</gene>
<dbReference type="SUPFAM" id="SSF51430">
    <property type="entry name" value="NAD(P)-linked oxidoreductase"/>
    <property type="match status" value="1"/>
</dbReference>
<protein>
    <submittedName>
        <fullName evidence="4">Aldo keto reductase family</fullName>
    </submittedName>
</protein>
<keyword evidence="1" id="KW-0560">Oxidoreductase</keyword>
<dbReference type="VEuPathDB" id="ToxoDB:LOC34621826"/>
<dbReference type="EMBL" id="JROU02000802">
    <property type="protein sequence ID" value="OEH78264.1"/>
    <property type="molecule type" value="Genomic_DNA"/>
</dbReference>
<sequence length="899" mass="98955">MHADFYSGAAEDLLQLHEDAAEDPETAAQEGSNAQADEYLDGEPDGEQEAIAEGLVSQRAKLKALKRRREQSATPGWESFLNRIPVEEEDMEARNAREGLPPPHAKTVDQLPVKSITIDGETVLYRQSERLSGTSRESCYPAAAKSLPSLGKPRGLPYWGAFRRGSETREALDSSPMFIDLETFERLKAQWADDPEELKRLQRGTPHWSRPLRGGVALVRSFLSAIAAIGACGGMRGFPELRGMSVGSAARATESVKREASKQSLHACARFVLLPSPAEEKAAYGISEAVPDEDWIPIRRGLPKGRLVVSHGLIPANATTEEAGYDYVESYFDPKRKYSWSYKKYNPYKMRRSGDAELEEEGVTPAYRLETEESRRYYLKETRPPDREVDDGIARQATLAEEMISGMRRSPEGEEQWRFISEAPFGVLAGRQNFSRTLSPRDFPWVQQVLSESRGCRQEAGDAPTSEAAEAPPASPLHAQAQAESNGSRSLAQRQLGTFEGDPGGQLLPGTPSVRGKDKKDEELPPPPLIPRPEGPSMSPEEAYHRQYAHVGLPYTTGCASPKLCLPKGRLPRVPQPTRTPPWTLSYRQLGQTDLYVSEVGLGTMFMGAPRGPPAGEGNYNTPEDLLSYAVDGWGVNFIDTAELYPLPASPKTYGTAEKIVGSWLAQRGASKRAELVIATKVAGPDERLAWLRTEEKSNIQGTCLSKRQILQATEGSLQRLGSSYIDLLQLHWPQRYVPLHETGDAADVLFDIPKALATDTEARHCSMEEQLDAIEALLRDGKARQPLHCPRFPSFNPADYEAARDYSFLATECPLGAAFVERIPCGFRQFAPATNSAASHSTKKTHAFILSLNSNDRDKACALEELRADSSVGAEQRNAIWPSEILPAGQGQRTASPS</sequence>
<dbReference type="GO" id="GO:0016491">
    <property type="term" value="F:oxidoreductase activity"/>
    <property type="evidence" value="ECO:0007669"/>
    <property type="project" value="UniProtKB-KW"/>
</dbReference>
<organism evidence="4 5">
    <name type="scientific">Cyclospora cayetanensis</name>
    <dbReference type="NCBI Taxonomy" id="88456"/>
    <lineage>
        <taxon>Eukaryota</taxon>
        <taxon>Sar</taxon>
        <taxon>Alveolata</taxon>
        <taxon>Apicomplexa</taxon>
        <taxon>Conoidasida</taxon>
        <taxon>Coccidia</taxon>
        <taxon>Eucoccidiorida</taxon>
        <taxon>Eimeriorina</taxon>
        <taxon>Eimeriidae</taxon>
        <taxon>Cyclospora</taxon>
    </lineage>
</organism>
<evidence type="ECO:0000259" key="3">
    <source>
        <dbReference type="Pfam" id="PF00248"/>
    </source>
</evidence>
<dbReference type="PANTHER" id="PTHR43364:SF4">
    <property type="entry name" value="NAD(P)-LINKED OXIDOREDUCTASE SUPERFAMILY PROTEIN"/>
    <property type="match status" value="1"/>
</dbReference>
<comment type="caution">
    <text evidence="4">The sequence shown here is derived from an EMBL/GenBank/DDBJ whole genome shotgun (WGS) entry which is preliminary data.</text>
</comment>